<feature type="active site" description="Proton acceptor" evidence="7">
    <location>
        <position position="75"/>
    </location>
</feature>
<dbReference type="STRING" id="251221.gene:10760787"/>
<feature type="binding site" evidence="7">
    <location>
        <position position="96"/>
    </location>
    <ligand>
        <name>shikimate</name>
        <dbReference type="ChEBI" id="CHEBI:36208"/>
    </ligand>
</feature>
<dbReference type="InterPro" id="IPR013708">
    <property type="entry name" value="Shikimate_DH-bd_N"/>
</dbReference>
<dbReference type="Pfam" id="PF08501">
    <property type="entry name" value="Shikimate_dh_N"/>
    <property type="match status" value="1"/>
</dbReference>
<feature type="binding site" evidence="7">
    <location>
        <position position="226"/>
    </location>
    <ligand>
        <name>NADP(+)</name>
        <dbReference type="ChEBI" id="CHEBI:58349"/>
    </ligand>
</feature>
<dbReference type="Pfam" id="PF18317">
    <property type="entry name" value="SDH_C"/>
    <property type="match status" value="1"/>
</dbReference>
<dbReference type="PANTHER" id="PTHR21089:SF1">
    <property type="entry name" value="BIFUNCTIONAL 3-DEHYDROQUINATE DEHYDRATASE_SHIKIMATE DEHYDROGENASE, CHLOROPLASTIC"/>
    <property type="match status" value="1"/>
</dbReference>
<feature type="binding site" evidence="7">
    <location>
        <position position="256"/>
    </location>
    <ligand>
        <name>shikimate</name>
        <dbReference type="ChEBI" id="CHEBI:36208"/>
    </ligand>
</feature>
<keyword evidence="5 7" id="KW-0560">Oxidoreductase</keyword>
<comment type="pathway">
    <text evidence="1 7">Metabolic intermediate biosynthesis; chorismate biosynthesis; chorismate from D-erythrose 4-phosphate and phosphoenolpyruvate: step 4/7.</text>
</comment>
<keyword evidence="3 7" id="KW-0028">Amino-acid biosynthesis</keyword>
<dbReference type="Gene3D" id="3.40.50.10860">
    <property type="entry name" value="Leucine Dehydrogenase, chain A, domain 1"/>
    <property type="match status" value="1"/>
</dbReference>
<dbReference type="SUPFAM" id="SSF53223">
    <property type="entry name" value="Aminoacid dehydrogenase-like, N-terminal domain"/>
    <property type="match status" value="1"/>
</dbReference>
<dbReference type="GO" id="GO:0019632">
    <property type="term" value="P:shikimate metabolic process"/>
    <property type="evidence" value="ECO:0000318"/>
    <property type="project" value="GO_Central"/>
</dbReference>
<name>Q7NG95_GLOVI</name>
<dbReference type="Proteomes" id="UP000000557">
    <property type="component" value="Chromosome"/>
</dbReference>
<evidence type="ECO:0000256" key="7">
    <source>
        <dbReference type="HAMAP-Rule" id="MF_00222"/>
    </source>
</evidence>
<evidence type="ECO:0000256" key="1">
    <source>
        <dbReference type="ARBA" id="ARBA00004871"/>
    </source>
</evidence>
<dbReference type="GO" id="GO:0005829">
    <property type="term" value="C:cytosol"/>
    <property type="evidence" value="ECO:0000318"/>
    <property type="project" value="GO_Central"/>
</dbReference>
<evidence type="ECO:0000259" key="9">
    <source>
        <dbReference type="Pfam" id="PF18317"/>
    </source>
</evidence>
<dbReference type="PhylomeDB" id="Q7NG95"/>
<dbReference type="InterPro" id="IPR041121">
    <property type="entry name" value="SDH_C"/>
</dbReference>
<dbReference type="GO" id="GO:0050661">
    <property type="term" value="F:NADP binding"/>
    <property type="evidence" value="ECO:0000318"/>
    <property type="project" value="GO_Central"/>
</dbReference>
<evidence type="ECO:0000313" key="11">
    <source>
        <dbReference type="Proteomes" id="UP000000557"/>
    </source>
</evidence>
<dbReference type="FunCoup" id="Q7NG95">
    <property type="interactions" value="40"/>
</dbReference>
<feature type="binding site" evidence="7">
    <location>
        <begin position="24"/>
        <end position="26"/>
    </location>
    <ligand>
        <name>shikimate</name>
        <dbReference type="ChEBI" id="CHEBI:36208"/>
    </ligand>
</feature>
<dbReference type="SUPFAM" id="SSF51735">
    <property type="entry name" value="NAD(P)-binding Rossmann-fold domains"/>
    <property type="match status" value="1"/>
</dbReference>
<gene>
    <name evidence="7 10" type="primary">aroE</name>
</gene>
<dbReference type="NCBIfam" id="NF001314">
    <property type="entry name" value="PRK00258.2-2"/>
    <property type="match status" value="1"/>
</dbReference>
<dbReference type="EnsemblBacteria" id="BAC91219">
    <property type="protein sequence ID" value="BAC91219"/>
    <property type="gene ID" value="BAC91219"/>
</dbReference>
<dbReference type="KEGG" id="gvi:gll3278"/>
<reference evidence="10 11" key="1">
    <citation type="journal article" date="2003" name="DNA Res.">
        <title>Complete genome structure of Gloeobacter violaceus PCC 7421, a cyanobacterium that lacks thylakoids.</title>
        <authorList>
            <person name="Nakamura Y."/>
            <person name="Kaneko T."/>
            <person name="Sato S."/>
            <person name="Mimuro M."/>
            <person name="Miyashita H."/>
            <person name="Tsuchiya T."/>
            <person name="Sasamoto S."/>
            <person name="Watanabe A."/>
            <person name="Kawashima K."/>
            <person name="Kishida Y."/>
            <person name="Kiyokawa C."/>
            <person name="Kohara M."/>
            <person name="Matsumoto M."/>
            <person name="Matsuno A."/>
            <person name="Nakazaki N."/>
            <person name="Shimpo S."/>
            <person name="Takeuchi C."/>
            <person name="Yamada M."/>
            <person name="Tabata S."/>
        </authorList>
    </citation>
    <scope>NUCLEOTIDE SEQUENCE [LARGE SCALE GENOMIC DNA]</scope>
    <source>
        <strain evidence="11">ATCC 29082 / PCC 7421</strain>
    </source>
</reference>
<reference evidence="10 11" key="2">
    <citation type="journal article" date="2003" name="DNA Res.">
        <title>Complete genome structure of Gloeobacter violaceus PCC 7421, a cyanobacterium that lacks thylakoids (supplement).</title>
        <authorList>
            <person name="Nakamura Y."/>
            <person name="Kaneko T."/>
            <person name="Sato S."/>
            <person name="Mimuro M."/>
            <person name="Miyashita H."/>
            <person name="Tsuchiya T."/>
            <person name="Sasamoto S."/>
            <person name="Watanabe A."/>
            <person name="Kawashima K."/>
            <person name="Kishida Y."/>
            <person name="Kiyokawa C."/>
            <person name="Kohara M."/>
            <person name="Matsumoto M."/>
            <person name="Matsuno A."/>
            <person name="Nakazaki N."/>
            <person name="Shimpo S."/>
            <person name="Takeuchi C."/>
            <person name="Yamada M."/>
            <person name="Tabata S."/>
        </authorList>
    </citation>
    <scope>NUCLEOTIDE SEQUENCE [LARGE SCALE GENOMIC DNA]</scope>
    <source>
        <strain evidence="11">ATCC 29082 / PCC 7421</strain>
    </source>
</reference>
<dbReference type="EC" id="1.1.1.25" evidence="2 7"/>
<evidence type="ECO:0000256" key="2">
    <source>
        <dbReference type="ARBA" id="ARBA00012962"/>
    </source>
</evidence>
<comment type="caution">
    <text evidence="7">Lacks conserved residue(s) required for the propagation of feature annotation.</text>
</comment>
<dbReference type="UniPathway" id="UPA00053">
    <property type="reaction ID" value="UER00087"/>
</dbReference>
<comment type="similarity">
    <text evidence="7">Belongs to the shikimate dehydrogenase family.</text>
</comment>
<comment type="function">
    <text evidence="7">Involved in the biosynthesis of the chorismate, which leads to the biosynthesis of aromatic amino acids. Catalyzes the reversible NADPH linked reduction of 3-dehydroshikimate (DHSA) to yield shikimate (SA).</text>
</comment>
<feature type="binding site" evidence="7">
    <location>
        <position position="112"/>
    </location>
    <ligand>
        <name>shikimate</name>
        <dbReference type="ChEBI" id="CHEBI:36208"/>
    </ligand>
</feature>
<dbReference type="AlphaFoldDB" id="Q7NG95"/>
<keyword evidence="4 7" id="KW-0521">NADP</keyword>
<dbReference type="InParanoid" id="Q7NG95"/>
<dbReference type="GO" id="GO:0009423">
    <property type="term" value="P:chorismate biosynthetic process"/>
    <property type="evidence" value="ECO:0000318"/>
    <property type="project" value="GO_Central"/>
</dbReference>
<feature type="domain" description="SDH C-terminal" evidence="9">
    <location>
        <begin position="249"/>
        <end position="278"/>
    </location>
</feature>
<dbReference type="PANTHER" id="PTHR21089">
    <property type="entry name" value="SHIKIMATE DEHYDROGENASE"/>
    <property type="match status" value="1"/>
</dbReference>
<evidence type="ECO:0000256" key="3">
    <source>
        <dbReference type="ARBA" id="ARBA00022605"/>
    </source>
</evidence>
<sequence>MSDSPAIRGTTRLLGLLGYPVGHSLSPVMHNAALARLGLDLVYVPLPVAPADLPQAVAGLRRAGFVGFNVTIPHKQAIVPLLDTLTPEAKGAGAVNTVRVETDGSLTGTNTDIEGFMGPIETVPFQGAATILGCGGSALAVALGCAQLGFTRIHVVGRDPAKLAAFKSHLHPAATVEIDLWEQLESLLPGTGLLINTTPVGMIPATEASPLEDLGALPLKACVYDLIYRPRPTRLLQLAVARSLQTFDGLGMLVGQAEAAFYFWTGCKPPTQLMLQTACKALAHD</sequence>
<evidence type="ECO:0000313" key="10">
    <source>
        <dbReference type="EMBL" id="BAC91219.1"/>
    </source>
</evidence>
<evidence type="ECO:0000259" key="8">
    <source>
        <dbReference type="Pfam" id="PF08501"/>
    </source>
</evidence>
<dbReference type="InterPro" id="IPR036291">
    <property type="entry name" value="NAD(P)-bd_dom_sf"/>
</dbReference>
<proteinExistence type="inferred from homology"/>
<feature type="binding site" evidence="7">
    <location>
        <position position="71"/>
    </location>
    <ligand>
        <name>shikimate</name>
        <dbReference type="ChEBI" id="CHEBI:36208"/>
    </ligand>
</feature>
<accession>Q7NG95</accession>
<keyword evidence="6 7" id="KW-0057">Aromatic amino acid biosynthesis</keyword>
<comment type="subunit">
    <text evidence="7">Homodimer.</text>
</comment>
<dbReference type="PATRIC" id="fig|251221.4.peg.3310"/>
<dbReference type="FunFam" id="3.40.50.720:FF:001272">
    <property type="entry name" value="Shikimate dehydrogenase (NADP(+))"/>
    <property type="match status" value="1"/>
</dbReference>
<dbReference type="InterPro" id="IPR022893">
    <property type="entry name" value="Shikimate_DH_fam"/>
</dbReference>
<dbReference type="RefSeq" id="WP_011143268.1">
    <property type="nucleotide sequence ID" value="NC_005125.1"/>
</dbReference>
<dbReference type="eggNOG" id="COG0169">
    <property type="taxonomic scope" value="Bacteria"/>
</dbReference>
<dbReference type="InterPro" id="IPR011342">
    <property type="entry name" value="Shikimate_DH"/>
</dbReference>
<organism evidence="10 11">
    <name type="scientific">Gloeobacter violaceus (strain ATCC 29082 / PCC 7421)</name>
    <dbReference type="NCBI Taxonomy" id="251221"/>
    <lineage>
        <taxon>Bacteria</taxon>
        <taxon>Bacillati</taxon>
        <taxon>Cyanobacteriota</taxon>
        <taxon>Cyanophyceae</taxon>
        <taxon>Gloeobacterales</taxon>
        <taxon>Gloeobacteraceae</taxon>
        <taxon>Gloeobacter</taxon>
    </lineage>
</organism>
<comment type="catalytic activity">
    <reaction evidence="7">
        <text>shikimate + NADP(+) = 3-dehydroshikimate + NADPH + H(+)</text>
        <dbReference type="Rhea" id="RHEA:17737"/>
        <dbReference type="ChEBI" id="CHEBI:15378"/>
        <dbReference type="ChEBI" id="CHEBI:16630"/>
        <dbReference type="ChEBI" id="CHEBI:36208"/>
        <dbReference type="ChEBI" id="CHEBI:57783"/>
        <dbReference type="ChEBI" id="CHEBI:58349"/>
        <dbReference type="EC" id="1.1.1.25"/>
    </reaction>
</comment>
<dbReference type="GO" id="GO:0009073">
    <property type="term" value="P:aromatic amino acid family biosynthetic process"/>
    <property type="evidence" value="ECO:0007669"/>
    <property type="project" value="UniProtKB-KW"/>
</dbReference>
<dbReference type="HAMAP" id="MF_00222">
    <property type="entry name" value="Shikimate_DH_AroE"/>
    <property type="match status" value="1"/>
</dbReference>
<evidence type="ECO:0000256" key="5">
    <source>
        <dbReference type="ARBA" id="ARBA00023002"/>
    </source>
</evidence>
<feature type="domain" description="Shikimate dehydrogenase substrate binding N-terminal" evidence="8">
    <location>
        <begin position="16"/>
        <end position="98"/>
    </location>
</feature>
<dbReference type="InterPro" id="IPR046346">
    <property type="entry name" value="Aminoacid_DH-like_N_sf"/>
</dbReference>
<evidence type="ECO:0000256" key="4">
    <source>
        <dbReference type="ARBA" id="ARBA00022857"/>
    </source>
</evidence>
<protein>
    <recommendedName>
        <fullName evidence="2 7">Shikimate dehydrogenase (NADP(+))</fullName>
        <shortName evidence="7">SDH</shortName>
        <ecNumber evidence="2 7">1.1.1.25</ecNumber>
    </recommendedName>
</protein>
<feature type="binding site" evidence="7">
    <location>
        <position position="228"/>
    </location>
    <ligand>
        <name>shikimate</name>
        <dbReference type="ChEBI" id="CHEBI:36208"/>
    </ligand>
</feature>
<dbReference type="GO" id="GO:0004764">
    <property type="term" value="F:shikimate 3-dehydrogenase (NADP+) activity"/>
    <property type="evidence" value="ECO:0000318"/>
    <property type="project" value="GO_Central"/>
</dbReference>
<keyword evidence="11" id="KW-1185">Reference proteome</keyword>
<dbReference type="CDD" id="cd01065">
    <property type="entry name" value="NAD_bind_Shikimate_DH"/>
    <property type="match status" value="1"/>
</dbReference>
<feature type="binding site" evidence="7">
    <location>
        <position position="249"/>
    </location>
    <ligand>
        <name>NADP(+)</name>
        <dbReference type="ChEBI" id="CHEBI:58349"/>
    </ligand>
</feature>
<evidence type="ECO:0000256" key="6">
    <source>
        <dbReference type="ARBA" id="ARBA00023141"/>
    </source>
</evidence>
<dbReference type="GO" id="GO:0008652">
    <property type="term" value="P:amino acid biosynthetic process"/>
    <property type="evidence" value="ECO:0007669"/>
    <property type="project" value="UniProtKB-KW"/>
</dbReference>
<dbReference type="Gene3D" id="3.40.50.720">
    <property type="entry name" value="NAD(P)-binding Rossmann-like Domain"/>
    <property type="match status" value="1"/>
</dbReference>
<dbReference type="OrthoDB" id="9792692at2"/>
<dbReference type="HOGENOM" id="CLU_044063_0_1_3"/>
<dbReference type="EMBL" id="BA000045">
    <property type="protein sequence ID" value="BAC91219.1"/>
    <property type="molecule type" value="Genomic_DNA"/>
</dbReference>
<dbReference type="NCBIfam" id="TIGR00507">
    <property type="entry name" value="aroE"/>
    <property type="match status" value="1"/>
</dbReference>